<dbReference type="Pfam" id="PF20434">
    <property type="entry name" value="BD-FAE"/>
    <property type="match status" value="1"/>
</dbReference>
<dbReference type="InterPro" id="IPR049492">
    <property type="entry name" value="BD-FAE-like_dom"/>
</dbReference>
<protein>
    <submittedName>
        <fullName evidence="3">Alpha/beta hydrolase</fullName>
    </submittedName>
</protein>
<dbReference type="GO" id="GO:0016787">
    <property type="term" value="F:hydrolase activity"/>
    <property type="evidence" value="ECO:0007669"/>
    <property type="project" value="UniProtKB-KW"/>
</dbReference>
<sequence length="288" mass="31717">MLLQWKDRVRLETTRLRGIALSDNNREWIELWPDGAPWAQGNKDEDIPAIRSYLVQGEGRGAVIVCPGGGYGMRADHEGEPIAKWLNGIGIHAFVLRYRVAPYRYPCALTDAQRAVRYVRHHASEWGINAGKIGVLGFSAGGHLTASVGTHYDSGKPEAVDPIDRQSCRPDAILPCYPVITLKPPFFHQGSALNLLGDNPDPELIELLSCEGQVTPDTPPTFLWHTSDDGAVPVENSLLFAAALSKNKVPFDLHVYEHGRHGLGLAEDEPHVASWTSICGSWLKSQQF</sequence>
<evidence type="ECO:0000313" key="3">
    <source>
        <dbReference type="EMBL" id="TFE28591.1"/>
    </source>
</evidence>
<dbReference type="PANTHER" id="PTHR48081:SF6">
    <property type="entry name" value="PEPTIDASE S9 PROLYL OLIGOPEPTIDASE CATALYTIC DOMAIN-CONTAINING PROTEIN"/>
    <property type="match status" value="1"/>
</dbReference>
<organism evidence="3 4">
    <name type="scientific">Cohnella luojiensis</name>
    <dbReference type="NCBI Taxonomy" id="652876"/>
    <lineage>
        <taxon>Bacteria</taxon>
        <taxon>Bacillati</taxon>
        <taxon>Bacillota</taxon>
        <taxon>Bacilli</taxon>
        <taxon>Bacillales</taxon>
        <taxon>Paenibacillaceae</taxon>
        <taxon>Cohnella</taxon>
    </lineage>
</organism>
<dbReference type="InterPro" id="IPR029058">
    <property type="entry name" value="AB_hydrolase_fold"/>
</dbReference>
<dbReference type="EMBL" id="SOMN01000006">
    <property type="protein sequence ID" value="TFE28591.1"/>
    <property type="molecule type" value="Genomic_DNA"/>
</dbReference>
<dbReference type="InterPro" id="IPR050300">
    <property type="entry name" value="GDXG_lipolytic_enzyme"/>
</dbReference>
<evidence type="ECO:0000259" key="2">
    <source>
        <dbReference type="Pfam" id="PF20434"/>
    </source>
</evidence>
<dbReference type="SUPFAM" id="SSF53474">
    <property type="entry name" value="alpha/beta-Hydrolases"/>
    <property type="match status" value="1"/>
</dbReference>
<comment type="caution">
    <text evidence="3">The sequence shown here is derived from an EMBL/GenBank/DDBJ whole genome shotgun (WGS) entry which is preliminary data.</text>
</comment>
<gene>
    <name evidence="3" type="ORF">E2980_07110</name>
</gene>
<dbReference type="OrthoDB" id="9794725at2"/>
<evidence type="ECO:0000313" key="4">
    <source>
        <dbReference type="Proteomes" id="UP000297900"/>
    </source>
</evidence>
<dbReference type="Gene3D" id="3.40.50.1820">
    <property type="entry name" value="alpha/beta hydrolase"/>
    <property type="match status" value="1"/>
</dbReference>
<name>A0A4Y8M0T7_9BACL</name>
<dbReference type="AlphaFoldDB" id="A0A4Y8M0T7"/>
<dbReference type="Proteomes" id="UP000297900">
    <property type="component" value="Unassembled WGS sequence"/>
</dbReference>
<evidence type="ECO:0000256" key="1">
    <source>
        <dbReference type="ARBA" id="ARBA00022801"/>
    </source>
</evidence>
<dbReference type="PANTHER" id="PTHR48081">
    <property type="entry name" value="AB HYDROLASE SUPERFAMILY PROTEIN C4A8.06C"/>
    <property type="match status" value="1"/>
</dbReference>
<feature type="domain" description="BD-FAE-like" evidence="2">
    <location>
        <begin position="63"/>
        <end position="244"/>
    </location>
</feature>
<reference evidence="3 4" key="1">
    <citation type="submission" date="2019-03" db="EMBL/GenBank/DDBJ databases">
        <title>Cohnella endophytica sp. nov., a novel endophytic bacterium isolated from bark of Sonneratia apetala.</title>
        <authorList>
            <person name="Tuo L."/>
        </authorList>
    </citation>
    <scope>NUCLEOTIDE SEQUENCE [LARGE SCALE GENOMIC DNA]</scope>
    <source>
        <strain evidence="3 4">CCTCC AB 208254</strain>
    </source>
</reference>
<accession>A0A4Y8M0T7</accession>
<keyword evidence="1 3" id="KW-0378">Hydrolase</keyword>
<proteinExistence type="predicted"/>
<keyword evidence="4" id="KW-1185">Reference proteome</keyword>